<dbReference type="InterPro" id="IPR012262">
    <property type="entry name" value="DHFR-TS"/>
</dbReference>
<evidence type="ECO:0000256" key="14">
    <source>
        <dbReference type="ARBA" id="ARBA00048873"/>
    </source>
</evidence>
<dbReference type="GO" id="GO:0005829">
    <property type="term" value="C:cytosol"/>
    <property type="evidence" value="ECO:0007669"/>
    <property type="project" value="TreeGrafter"/>
</dbReference>
<evidence type="ECO:0000256" key="2">
    <source>
        <dbReference type="ARBA" id="ARBA00006900"/>
    </source>
</evidence>
<dbReference type="GO" id="GO:0004799">
    <property type="term" value="F:thymidylate synthase activity"/>
    <property type="evidence" value="ECO:0007669"/>
    <property type="project" value="UniProtKB-EC"/>
</dbReference>
<keyword evidence="8 15" id="KW-0545">Nucleotide biosynthesis</keyword>
<dbReference type="PROSITE" id="PS00091">
    <property type="entry name" value="THYMIDYLATE_SYNTHASE"/>
    <property type="match status" value="1"/>
</dbReference>
<dbReference type="EMBL" id="CAMPGE010006529">
    <property type="protein sequence ID" value="CAI2365384.1"/>
    <property type="molecule type" value="Genomic_DNA"/>
</dbReference>
<evidence type="ECO:0000256" key="15">
    <source>
        <dbReference type="PIRNR" id="PIRNR000389"/>
    </source>
</evidence>
<comment type="catalytic activity">
    <reaction evidence="14">
        <text>(6S)-5,6,7,8-tetrahydrofolate + NADP(+) = 7,8-dihydrofolate + NADPH + H(+)</text>
        <dbReference type="Rhea" id="RHEA:15009"/>
        <dbReference type="ChEBI" id="CHEBI:15378"/>
        <dbReference type="ChEBI" id="CHEBI:57451"/>
        <dbReference type="ChEBI" id="CHEBI:57453"/>
        <dbReference type="ChEBI" id="CHEBI:57783"/>
        <dbReference type="ChEBI" id="CHEBI:58349"/>
        <dbReference type="EC" id="1.5.1.3"/>
    </reaction>
</comment>
<dbReference type="GO" id="GO:0005739">
    <property type="term" value="C:mitochondrion"/>
    <property type="evidence" value="ECO:0007669"/>
    <property type="project" value="TreeGrafter"/>
</dbReference>
<dbReference type="HAMAP" id="MF_00008">
    <property type="entry name" value="Thymidy_synth_bact"/>
    <property type="match status" value="1"/>
</dbReference>
<evidence type="ECO:0000256" key="11">
    <source>
        <dbReference type="ARBA" id="ARBA00023268"/>
    </source>
</evidence>
<evidence type="ECO:0000256" key="3">
    <source>
        <dbReference type="ARBA" id="ARBA00010176"/>
    </source>
</evidence>
<comment type="function">
    <text evidence="12">Bifunctional enzyme. Involved in de novo dTMP biosynthesis. Key enzyme in folate metabolism. Catalyzes an essential reaction for de novo glycine and purine synthesis, DNA precursor synthesis, and for the conversion of dUMP to dTMP.</text>
</comment>
<evidence type="ECO:0000256" key="1">
    <source>
        <dbReference type="ARBA" id="ARBA00004903"/>
    </source>
</evidence>
<keyword evidence="11" id="KW-0511">Multifunctional enzyme</keyword>
<keyword evidence="5 15" id="KW-0554">One-carbon metabolism</keyword>
<feature type="domain" description="DHFR" evidence="18">
    <location>
        <begin position="9"/>
        <end position="231"/>
    </location>
</feature>
<feature type="active site" evidence="16 17">
    <location>
        <position position="420"/>
    </location>
</feature>
<comment type="similarity">
    <text evidence="2 15">In the C-terminal section; belongs to the thymidylate synthase family.</text>
</comment>
<evidence type="ECO:0000313" key="19">
    <source>
        <dbReference type="EMBL" id="CAI2365384.1"/>
    </source>
</evidence>
<proteinExistence type="inferred from homology"/>
<keyword evidence="6 15" id="KW-0489">Methyltransferase</keyword>
<dbReference type="CDD" id="cd00351">
    <property type="entry name" value="TS_Pyrimidine_HMase"/>
    <property type="match status" value="1"/>
</dbReference>
<dbReference type="PROSITE" id="PS51330">
    <property type="entry name" value="DHFR_2"/>
    <property type="match status" value="1"/>
</dbReference>
<name>A0AAD1UCF2_EUPCR</name>
<dbReference type="NCBIfam" id="TIGR03284">
    <property type="entry name" value="thym_sym"/>
    <property type="match status" value="1"/>
</dbReference>
<evidence type="ECO:0000313" key="20">
    <source>
        <dbReference type="Proteomes" id="UP001295684"/>
    </source>
</evidence>
<dbReference type="GO" id="GO:0004146">
    <property type="term" value="F:dihydrofolate reductase activity"/>
    <property type="evidence" value="ECO:0007669"/>
    <property type="project" value="UniProtKB-EC"/>
</dbReference>
<comment type="caution">
    <text evidence="19">The sequence shown here is derived from an EMBL/GenBank/DDBJ whole genome shotgun (WGS) entry which is preliminary data.</text>
</comment>
<dbReference type="InterPro" id="IPR000398">
    <property type="entry name" value="Thymidylate_synthase"/>
</dbReference>
<dbReference type="InterPro" id="IPR024072">
    <property type="entry name" value="DHFR-like_dom_sf"/>
</dbReference>
<dbReference type="CDD" id="cd00209">
    <property type="entry name" value="DHFR"/>
    <property type="match status" value="1"/>
</dbReference>
<evidence type="ECO:0000259" key="18">
    <source>
        <dbReference type="PROSITE" id="PS51330"/>
    </source>
</evidence>
<evidence type="ECO:0000256" key="10">
    <source>
        <dbReference type="ARBA" id="ARBA00023002"/>
    </source>
</evidence>
<evidence type="ECO:0000256" key="16">
    <source>
        <dbReference type="PIRSR" id="PIRSR000389-1"/>
    </source>
</evidence>
<keyword evidence="7 15" id="KW-0808">Transferase</keyword>
<dbReference type="PANTHER" id="PTHR11548">
    <property type="entry name" value="THYMIDYLATE SYNTHASE 1"/>
    <property type="match status" value="1"/>
</dbReference>
<dbReference type="GO" id="GO:0006730">
    <property type="term" value="P:one-carbon metabolic process"/>
    <property type="evidence" value="ECO:0007669"/>
    <property type="project" value="UniProtKB-KW"/>
</dbReference>
<evidence type="ECO:0000256" key="5">
    <source>
        <dbReference type="ARBA" id="ARBA00022563"/>
    </source>
</evidence>
<sequence>MINSKQTKGFSLIVAADIKGGIAKTTPSSQDTEVGKSVAESIPWPKLKTDMKNFVKVTRDPHCSSKVKLPCFFQTEECMKVPEPEQTVVKRNAVVMGRTTWESLPAKLRPLKDRINVVLTRDKAAFQETYNPDNKLDDNLRVYEDIAEMFTELEQDPEVCEIVVIGGAQIYNLCLEAYPENLKYIVYTRVNGTFDCDVFINQIDDELFKPLHISKTFSSSETSYDICIYGNTQFLSLNPGAFPTLLVESLPKHQEMQYLEAIHDILQSGNDKDDRTGVGVISKFGYQMRYDLSESFPMLTTKDVYWRGVVEELLWFLKGDTNSKNLSDKKVKIWDGNGSREFLDQCGFTDREEGDLGPVYGFQWRHFGAQYEDMHTNYEGKGVDQIQQIITDLKENPTSRRILLNAWNVADLKKMALPPCHILCQFYVDTENRLSCQMYQRSCDIGLGVPFNIASYSLLTCILAQLCGLERGEFIHTLGDAHVYKNHIEPLKKQLKRYPKPFPQLKINKDITDIEEFTFSDFTLENYSHHKKIKMPLAV</sequence>
<dbReference type="InterPro" id="IPR020940">
    <property type="entry name" value="Thymidylate_synthase_AS"/>
</dbReference>
<comment type="catalytic activity">
    <reaction evidence="13">
        <text>dUMP + (6R)-5,10-methylene-5,6,7,8-tetrahydrofolate = 7,8-dihydrofolate + dTMP</text>
        <dbReference type="Rhea" id="RHEA:12104"/>
        <dbReference type="ChEBI" id="CHEBI:15636"/>
        <dbReference type="ChEBI" id="CHEBI:57451"/>
        <dbReference type="ChEBI" id="CHEBI:63528"/>
        <dbReference type="ChEBI" id="CHEBI:246422"/>
        <dbReference type="EC" id="2.1.1.45"/>
    </reaction>
</comment>
<evidence type="ECO:0000256" key="7">
    <source>
        <dbReference type="ARBA" id="ARBA00022679"/>
    </source>
</evidence>
<accession>A0AAD1UCF2</accession>
<dbReference type="PANTHER" id="PTHR11548:SF2">
    <property type="entry name" value="THYMIDYLATE SYNTHASE"/>
    <property type="match status" value="1"/>
</dbReference>
<protein>
    <recommendedName>
        <fullName evidence="4 15">Bifunctional dihydrofolate reductase-thymidylate synthase</fullName>
    </recommendedName>
</protein>
<organism evidence="19 20">
    <name type="scientific">Euplotes crassus</name>
    <dbReference type="NCBI Taxonomy" id="5936"/>
    <lineage>
        <taxon>Eukaryota</taxon>
        <taxon>Sar</taxon>
        <taxon>Alveolata</taxon>
        <taxon>Ciliophora</taxon>
        <taxon>Intramacronucleata</taxon>
        <taxon>Spirotrichea</taxon>
        <taxon>Hypotrichia</taxon>
        <taxon>Euplotida</taxon>
        <taxon>Euplotidae</taxon>
        <taxon>Moneuplotes</taxon>
    </lineage>
</organism>
<dbReference type="Proteomes" id="UP001295684">
    <property type="component" value="Unassembled WGS sequence"/>
</dbReference>
<dbReference type="InterPro" id="IPR001796">
    <property type="entry name" value="DHFR_dom"/>
</dbReference>
<dbReference type="Gene3D" id="3.40.430.10">
    <property type="entry name" value="Dihydrofolate Reductase, subunit A"/>
    <property type="match status" value="1"/>
</dbReference>
<evidence type="ECO:0000256" key="13">
    <source>
        <dbReference type="ARBA" id="ARBA00047344"/>
    </source>
</evidence>
<dbReference type="AlphaFoldDB" id="A0AAD1UCF2"/>
<dbReference type="InterPro" id="IPR023451">
    <property type="entry name" value="Thymidate_synth/dCMP_Mease_dom"/>
</dbReference>
<comment type="pathway">
    <text evidence="1 15">Cofactor biosynthesis; tetrahydrofolate biosynthesis; 5,6,7,8-tetrahydrofolate from 7,8-dihydrofolate: step 1/1.</text>
</comment>
<comment type="similarity">
    <text evidence="3 15">In the N-terminal section; belongs to the dihydrofolate reductase family.</text>
</comment>
<dbReference type="PIRSF" id="PIRSF000389">
    <property type="entry name" value="DHFR-TS"/>
    <property type="match status" value="1"/>
</dbReference>
<dbReference type="NCBIfam" id="NF002497">
    <property type="entry name" value="PRK01827.1-3"/>
    <property type="match status" value="1"/>
</dbReference>
<dbReference type="PRINTS" id="PR00108">
    <property type="entry name" value="THYMDSNTHASE"/>
</dbReference>
<evidence type="ECO:0000256" key="17">
    <source>
        <dbReference type="PROSITE-ProRule" id="PRU10016"/>
    </source>
</evidence>
<dbReference type="GO" id="GO:0006231">
    <property type="term" value="P:dTMP biosynthetic process"/>
    <property type="evidence" value="ECO:0007669"/>
    <property type="project" value="InterPro"/>
</dbReference>
<evidence type="ECO:0000256" key="8">
    <source>
        <dbReference type="ARBA" id="ARBA00022727"/>
    </source>
</evidence>
<keyword evidence="9" id="KW-0521">NADP</keyword>
<dbReference type="Pfam" id="PF00186">
    <property type="entry name" value="DHFR_1"/>
    <property type="match status" value="1"/>
</dbReference>
<reference evidence="19" key="1">
    <citation type="submission" date="2023-07" db="EMBL/GenBank/DDBJ databases">
        <authorList>
            <consortium name="AG Swart"/>
            <person name="Singh M."/>
            <person name="Singh A."/>
            <person name="Seah K."/>
            <person name="Emmerich C."/>
        </authorList>
    </citation>
    <scope>NUCLEOTIDE SEQUENCE</scope>
    <source>
        <strain evidence="19">DP1</strain>
    </source>
</reference>
<dbReference type="Gene3D" id="3.30.572.10">
    <property type="entry name" value="Thymidylate synthase/dCMP hydroxymethylase domain"/>
    <property type="match status" value="1"/>
</dbReference>
<evidence type="ECO:0000256" key="4">
    <source>
        <dbReference type="ARBA" id="ARBA00019798"/>
    </source>
</evidence>
<dbReference type="SUPFAM" id="SSF53597">
    <property type="entry name" value="Dihydrofolate reductase-like"/>
    <property type="match status" value="1"/>
</dbReference>
<dbReference type="GO" id="GO:0046654">
    <property type="term" value="P:tetrahydrofolate biosynthetic process"/>
    <property type="evidence" value="ECO:0007669"/>
    <property type="project" value="InterPro"/>
</dbReference>
<dbReference type="GO" id="GO:0032259">
    <property type="term" value="P:methylation"/>
    <property type="evidence" value="ECO:0007669"/>
    <property type="project" value="UniProtKB-KW"/>
</dbReference>
<gene>
    <name evidence="19" type="ORF">ECRASSUSDP1_LOCUS6726</name>
</gene>
<dbReference type="InterPro" id="IPR036926">
    <property type="entry name" value="Thymidate_synth/dCMP_Mease_sf"/>
</dbReference>
<dbReference type="InterPro" id="IPR045097">
    <property type="entry name" value="Thymidate_synth/dCMP_Mease"/>
</dbReference>
<dbReference type="Pfam" id="PF00303">
    <property type="entry name" value="Thymidylat_synt"/>
    <property type="match status" value="1"/>
</dbReference>
<evidence type="ECO:0000256" key="12">
    <source>
        <dbReference type="ARBA" id="ARBA00025154"/>
    </source>
</evidence>
<dbReference type="SUPFAM" id="SSF55831">
    <property type="entry name" value="Thymidylate synthase/dCMP hydroxymethylase"/>
    <property type="match status" value="1"/>
</dbReference>
<keyword evidence="20" id="KW-1185">Reference proteome</keyword>
<keyword evidence="10 15" id="KW-0560">Oxidoreductase</keyword>
<dbReference type="FunFam" id="3.30.572.10:FF:000002">
    <property type="entry name" value="Possible thymidylate synthase"/>
    <property type="match status" value="1"/>
</dbReference>
<evidence type="ECO:0000256" key="9">
    <source>
        <dbReference type="ARBA" id="ARBA00022857"/>
    </source>
</evidence>
<evidence type="ECO:0000256" key="6">
    <source>
        <dbReference type="ARBA" id="ARBA00022603"/>
    </source>
</evidence>